<feature type="region of interest" description="Disordered" evidence="5">
    <location>
        <begin position="1"/>
        <end position="39"/>
    </location>
</feature>
<keyword evidence="3 6" id="KW-1133">Transmembrane helix</keyword>
<feature type="transmembrane region" description="Helical" evidence="6">
    <location>
        <begin position="312"/>
        <end position="333"/>
    </location>
</feature>
<dbReference type="InterPro" id="IPR005821">
    <property type="entry name" value="Ion_trans_dom"/>
</dbReference>
<gene>
    <name evidence="8" type="ORF">PCOR1329_LOCUS16056</name>
</gene>
<keyword evidence="4 6" id="KW-0472">Membrane</keyword>
<dbReference type="Pfam" id="PF00520">
    <property type="entry name" value="Ion_trans"/>
    <property type="match status" value="1"/>
</dbReference>
<evidence type="ECO:0000259" key="7">
    <source>
        <dbReference type="Pfam" id="PF00520"/>
    </source>
</evidence>
<dbReference type="SUPFAM" id="SSF81324">
    <property type="entry name" value="Voltage-gated potassium channels"/>
    <property type="match status" value="1"/>
</dbReference>
<dbReference type="Gene3D" id="1.20.120.350">
    <property type="entry name" value="Voltage-gated potassium channels. Chain C"/>
    <property type="match status" value="1"/>
</dbReference>
<dbReference type="InterPro" id="IPR043203">
    <property type="entry name" value="VGCC_Ca_Na"/>
</dbReference>
<dbReference type="InterPro" id="IPR027359">
    <property type="entry name" value="Volt_channel_dom_sf"/>
</dbReference>
<evidence type="ECO:0000256" key="6">
    <source>
        <dbReference type="SAM" id="Phobius"/>
    </source>
</evidence>
<dbReference type="EMBL" id="CAUYUJ010004892">
    <property type="protein sequence ID" value="CAK0811434.1"/>
    <property type="molecule type" value="Genomic_DNA"/>
</dbReference>
<evidence type="ECO:0000256" key="5">
    <source>
        <dbReference type="SAM" id="MobiDB-lite"/>
    </source>
</evidence>
<dbReference type="PANTHER" id="PTHR10037:SF62">
    <property type="entry name" value="SODIUM CHANNEL PROTEIN 60E"/>
    <property type="match status" value="1"/>
</dbReference>
<feature type="region of interest" description="Disordered" evidence="5">
    <location>
        <begin position="98"/>
        <end position="203"/>
    </location>
</feature>
<keyword evidence="9" id="KW-1185">Reference proteome</keyword>
<name>A0ABN9R148_9DINO</name>
<keyword evidence="2 6" id="KW-0812">Transmembrane</keyword>
<dbReference type="PANTHER" id="PTHR10037">
    <property type="entry name" value="VOLTAGE-GATED CATION CHANNEL CALCIUM AND SODIUM"/>
    <property type="match status" value="1"/>
</dbReference>
<dbReference type="Proteomes" id="UP001189429">
    <property type="component" value="Unassembled WGS sequence"/>
</dbReference>
<evidence type="ECO:0000256" key="3">
    <source>
        <dbReference type="ARBA" id="ARBA00022989"/>
    </source>
</evidence>
<protein>
    <recommendedName>
        <fullName evidence="7">Ion transport domain-containing protein</fullName>
    </recommendedName>
</protein>
<feature type="domain" description="Ion transport" evidence="7">
    <location>
        <begin position="278"/>
        <end position="360"/>
    </location>
</feature>
<evidence type="ECO:0000313" key="9">
    <source>
        <dbReference type="Proteomes" id="UP001189429"/>
    </source>
</evidence>
<evidence type="ECO:0000313" key="8">
    <source>
        <dbReference type="EMBL" id="CAK0811434.1"/>
    </source>
</evidence>
<organism evidence="8 9">
    <name type="scientific">Prorocentrum cordatum</name>
    <dbReference type="NCBI Taxonomy" id="2364126"/>
    <lineage>
        <taxon>Eukaryota</taxon>
        <taxon>Sar</taxon>
        <taxon>Alveolata</taxon>
        <taxon>Dinophyceae</taxon>
        <taxon>Prorocentrales</taxon>
        <taxon>Prorocentraceae</taxon>
        <taxon>Prorocentrum</taxon>
    </lineage>
</organism>
<reference evidence="8" key="1">
    <citation type="submission" date="2023-10" db="EMBL/GenBank/DDBJ databases">
        <authorList>
            <person name="Chen Y."/>
            <person name="Shah S."/>
            <person name="Dougan E. K."/>
            <person name="Thang M."/>
            <person name="Chan C."/>
        </authorList>
    </citation>
    <scope>NUCLEOTIDE SEQUENCE [LARGE SCALE GENOMIC DNA]</scope>
</reference>
<sequence>MAAGTPKWAAQEPGGMLPSRSASARFQPRSAGPVSPRLATATREDVRLAVQEGAWQLQRHVDAQVQQLLEAVHSLEGSVQRQSALPHATRGPTLKAAPQSLESMGGAGPAHQPVSSGERETDAALGGAGGRRPPDASRASPTLLGSAGRSASVYSVQDESLAQAGRKAGPLPPLGGSSESNGERQAPRRRPSARPTYTSRRSRCSASVLGIDEVVGITDSEREAEREKERQAKLGLSHALGMGKSITGRRSFEEITNKVNDYQSTEKNCIQRLVESTRFELLSAAVILANVLTMGIQANLRVRDPHPSCDLTWHLVNLCFSVFFVVELALRLGAFGRRFLRGKDKGWNLFDSMIVGCGVLEDRCQEHAHYTM</sequence>
<evidence type="ECO:0000256" key="2">
    <source>
        <dbReference type="ARBA" id="ARBA00022692"/>
    </source>
</evidence>
<evidence type="ECO:0000256" key="4">
    <source>
        <dbReference type="ARBA" id="ARBA00023136"/>
    </source>
</evidence>
<accession>A0ABN9R148</accession>
<evidence type="ECO:0000256" key="1">
    <source>
        <dbReference type="ARBA" id="ARBA00004141"/>
    </source>
</evidence>
<feature type="transmembrane region" description="Helical" evidence="6">
    <location>
        <begin position="281"/>
        <end position="300"/>
    </location>
</feature>
<comment type="caution">
    <text evidence="8">The sequence shown here is derived from an EMBL/GenBank/DDBJ whole genome shotgun (WGS) entry which is preliminary data.</text>
</comment>
<comment type="subcellular location">
    <subcellularLocation>
        <location evidence="1">Membrane</location>
        <topology evidence="1">Multi-pass membrane protein</topology>
    </subcellularLocation>
</comment>
<proteinExistence type="predicted"/>